<feature type="transmembrane region" description="Helical" evidence="1">
    <location>
        <begin position="43"/>
        <end position="63"/>
    </location>
</feature>
<sequence length="118" mass="12441">MTYGSESDEQLKALKTLKTRFQGQGRQRLVVDRRRAARQARRVSAGISALVALVAIALTGVRLAQGSEAGVWTVLYLAGGVVSGFGVLLARFGRTRWAFAAICVGAGVAMLGDGPMFG</sequence>
<feature type="transmembrane region" description="Helical" evidence="1">
    <location>
        <begin position="69"/>
        <end position="90"/>
    </location>
</feature>
<evidence type="ECO:0000256" key="1">
    <source>
        <dbReference type="SAM" id="Phobius"/>
    </source>
</evidence>
<organism evidence="2 3">
    <name type="scientific">Streptomyces endophyticus</name>
    <dbReference type="NCBI Taxonomy" id="714166"/>
    <lineage>
        <taxon>Bacteria</taxon>
        <taxon>Bacillati</taxon>
        <taxon>Actinomycetota</taxon>
        <taxon>Actinomycetes</taxon>
        <taxon>Kitasatosporales</taxon>
        <taxon>Streptomycetaceae</taxon>
        <taxon>Streptomyces</taxon>
    </lineage>
</organism>
<evidence type="ECO:0000313" key="2">
    <source>
        <dbReference type="EMBL" id="MEB8342671.1"/>
    </source>
</evidence>
<dbReference type="EMBL" id="JAOZYC010000169">
    <property type="protein sequence ID" value="MEB8342671.1"/>
    <property type="molecule type" value="Genomic_DNA"/>
</dbReference>
<name>A0ABU6FF53_9ACTN</name>
<gene>
    <name evidence="2" type="ORF">OKJ99_34770</name>
</gene>
<keyword evidence="1" id="KW-0812">Transmembrane</keyword>
<dbReference type="RefSeq" id="WP_326022229.1">
    <property type="nucleotide sequence ID" value="NZ_JAOZYC010000169.1"/>
</dbReference>
<dbReference type="Proteomes" id="UP001354931">
    <property type="component" value="Unassembled WGS sequence"/>
</dbReference>
<accession>A0ABU6FF53</accession>
<keyword evidence="1" id="KW-0472">Membrane</keyword>
<evidence type="ECO:0000313" key="3">
    <source>
        <dbReference type="Proteomes" id="UP001354931"/>
    </source>
</evidence>
<keyword evidence="3" id="KW-1185">Reference proteome</keyword>
<feature type="transmembrane region" description="Helical" evidence="1">
    <location>
        <begin position="97"/>
        <end position="117"/>
    </location>
</feature>
<comment type="caution">
    <text evidence="2">The sequence shown here is derived from an EMBL/GenBank/DDBJ whole genome shotgun (WGS) entry which is preliminary data.</text>
</comment>
<keyword evidence="1" id="KW-1133">Transmembrane helix</keyword>
<reference evidence="2 3" key="1">
    <citation type="submission" date="2022-10" db="EMBL/GenBank/DDBJ databases">
        <authorList>
            <person name="Xie J."/>
            <person name="Shen N."/>
        </authorList>
    </citation>
    <scope>NUCLEOTIDE SEQUENCE [LARGE SCALE GENOMIC DNA]</scope>
    <source>
        <strain evidence="2 3">YIM65594</strain>
    </source>
</reference>
<protein>
    <submittedName>
        <fullName evidence="2">Uncharacterized protein</fullName>
    </submittedName>
</protein>
<proteinExistence type="predicted"/>